<evidence type="ECO:0000256" key="2">
    <source>
        <dbReference type="ARBA" id="ARBA00004536"/>
    </source>
</evidence>
<dbReference type="STRING" id="7998.ENSIPUP00000031474"/>
<dbReference type="GO" id="GO:0034332">
    <property type="term" value="P:adherens junction organization"/>
    <property type="evidence" value="ECO:0007669"/>
    <property type="project" value="TreeGrafter"/>
</dbReference>
<keyword evidence="12 18" id="KW-0472">Membrane</keyword>
<dbReference type="GO" id="GO:0007156">
    <property type="term" value="P:homophilic cell adhesion via plasma membrane adhesion molecules"/>
    <property type="evidence" value="ECO:0007669"/>
    <property type="project" value="InterPro"/>
</dbReference>
<dbReference type="FunFam" id="2.60.40.60:FF:000097">
    <property type="entry name" value="cadherin-12 isoform X1"/>
    <property type="match status" value="1"/>
</dbReference>
<feature type="transmembrane region" description="Helical" evidence="18">
    <location>
        <begin position="604"/>
        <end position="625"/>
    </location>
</feature>
<feature type="signal peptide" evidence="19">
    <location>
        <begin position="1"/>
        <end position="19"/>
    </location>
</feature>
<keyword evidence="9 16" id="KW-0130">Cell adhesion</keyword>
<dbReference type="SUPFAM" id="SSF49313">
    <property type="entry name" value="Cadherin-like"/>
    <property type="match status" value="5"/>
</dbReference>
<dbReference type="InterPro" id="IPR039808">
    <property type="entry name" value="Cadherin"/>
</dbReference>
<feature type="chain" id="PRO_5012158002" description="Cadherin-12" evidence="19">
    <location>
        <begin position="20"/>
        <end position="780"/>
    </location>
</feature>
<reference evidence="22" key="2">
    <citation type="submission" date="2025-08" db="UniProtKB">
        <authorList>
            <consortium name="RefSeq"/>
        </authorList>
    </citation>
    <scope>IDENTIFICATION</scope>
    <source>
        <tissue evidence="22">Blood</tissue>
    </source>
</reference>
<dbReference type="OMA" id="ERASYIM"/>
<keyword evidence="21" id="KW-1185">Reference proteome</keyword>
<dbReference type="KEGG" id="ipu:108274177"/>
<evidence type="ECO:0000256" key="17">
    <source>
        <dbReference type="RuleBase" id="RU004357"/>
    </source>
</evidence>
<keyword evidence="7" id="KW-0677">Repeat</keyword>
<evidence type="ECO:0000256" key="12">
    <source>
        <dbReference type="ARBA" id="ARBA00023136"/>
    </source>
</evidence>
<keyword evidence="4 16" id="KW-0812">Transmembrane</keyword>
<dbReference type="PROSITE" id="PS50268">
    <property type="entry name" value="CADHERIN_2"/>
    <property type="match status" value="5"/>
</dbReference>
<dbReference type="InterPro" id="IPR015919">
    <property type="entry name" value="Cadherin-like_sf"/>
</dbReference>
<dbReference type="GeneID" id="108274177"/>
<evidence type="ECO:0000256" key="13">
    <source>
        <dbReference type="ARBA" id="ARBA00023180"/>
    </source>
</evidence>
<dbReference type="GO" id="GO:0000902">
    <property type="term" value="P:cell morphogenesis"/>
    <property type="evidence" value="ECO:0007669"/>
    <property type="project" value="TreeGrafter"/>
</dbReference>
<feature type="domain" description="Cadherin" evidence="20">
    <location>
        <begin position="75"/>
        <end position="155"/>
    </location>
</feature>
<dbReference type="InterPro" id="IPR027397">
    <property type="entry name" value="Catenin-bd_sf"/>
</dbReference>
<dbReference type="GO" id="GO:0008013">
    <property type="term" value="F:beta-catenin binding"/>
    <property type="evidence" value="ECO:0007669"/>
    <property type="project" value="TreeGrafter"/>
</dbReference>
<dbReference type="GO" id="GO:0005509">
    <property type="term" value="F:calcium ion binding"/>
    <property type="evidence" value="ECO:0007669"/>
    <property type="project" value="UniProtKB-UniRule"/>
</dbReference>
<dbReference type="FunFam" id="2.60.40.60:FF:000009">
    <property type="entry name" value="Cadherin 24"/>
    <property type="match status" value="1"/>
</dbReference>
<organism evidence="21 22">
    <name type="scientific">Ictalurus punctatus</name>
    <name type="common">Channel catfish</name>
    <name type="synonym">Silurus punctatus</name>
    <dbReference type="NCBI Taxonomy" id="7998"/>
    <lineage>
        <taxon>Eukaryota</taxon>
        <taxon>Metazoa</taxon>
        <taxon>Chordata</taxon>
        <taxon>Craniata</taxon>
        <taxon>Vertebrata</taxon>
        <taxon>Euteleostomi</taxon>
        <taxon>Actinopterygii</taxon>
        <taxon>Neopterygii</taxon>
        <taxon>Teleostei</taxon>
        <taxon>Ostariophysi</taxon>
        <taxon>Siluriformes</taxon>
        <taxon>Ictaluridae</taxon>
        <taxon>Ictalurus</taxon>
    </lineage>
</organism>
<dbReference type="GO" id="GO:0044331">
    <property type="term" value="P:cell-cell adhesion mediated by cadherin"/>
    <property type="evidence" value="ECO:0007669"/>
    <property type="project" value="TreeGrafter"/>
</dbReference>
<evidence type="ECO:0000256" key="4">
    <source>
        <dbReference type="ARBA" id="ARBA00022692"/>
    </source>
</evidence>
<dbReference type="SMART" id="SM00112">
    <property type="entry name" value="CA"/>
    <property type="match status" value="5"/>
</dbReference>
<dbReference type="PROSITE" id="PS00232">
    <property type="entry name" value="CADHERIN_1"/>
    <property type="match status" value="2"/>
</dbReference>
<dbReference type="Gene3D" id="2.60.40.60">
    <property type="entry name" value="Cadherins"/>
    <property type="match status" value="5"/>
</dbReference>
<keyword evidence="10" id="KW-0965">Cell junction</keyword>
<dbReference type="CDD" id="cd11304">
    <property type="entry name" value="Cadherin_repeat"/>
    <property type="match status" value="5"/>
</dbReference>
<dbReference type="GO" id="GO:0016339">
    <property type="term" value="P:calcium-dependent cell-cell adhesion via plasma membrane cell adhesion molecules"/>
    <property type="evidence" value="ECO:0007669"/>
    <property type="project" value="TreeGrafter"/>
</dbReference>
<dbReference type="FunFam" id="2.60.40.60:FF:000012">
    <property type="entry name" value="Cadherin 24"/>
    <property type="match status" value="1"/>
</dbReference>
<dbReference type="GO" id="GO:0016342">
    <property type="term" value="C:catenin complex"/>
    <property type="evidence" value="ECO:0007669"/>
    <property type="project" value="TreeGrafter"/>
</dbReference>
<dbReference type="Pfam" id="PF00028">
    <property type="entry name" value="Cadherin"/>
    <property type="match status" value="5"/>
</dbReference>
<dbReference type="InterPro" id="IPR002126">
    <property type="entry name" value="Cadherin-like_dom"/>
</dbReference>
<evidence type="ECO:0000256" key="9">
    <source>
        <dbReference type="ARBA" id="ARBA00022889"/>
    </source>
</evidence>
<evidence type="ECO:0000256" key="3">
    <source>
        <dbReference type="ARBA" id="ARBA00022475"/>
    </source>
</evidence>
<protein>
    <recommendedName>
        <fullName evidence="14">Cadherin-12</fullName>
    </recommendedName>
</protein>
<feature type="domain" description="Cadherin" evidence="20">
    <location>
        <begin position="265"/>
        <end position="374"/>
    </location>
</feature>
<accession>A0A2D0SA90</accession>
<evidence type="ECO:0000313" key="22">
    <source>
        <dbReference type="RefSeq" id="XP_017339649.1"/>
    </source>
</evidence>
<dbReference type="PANTHER" id="PTHR24027:SF428">
    <property type="entry name" value="CADHERIN 6"/>
    <property type="match status" value="1"/>
</dbReference>
<keyword evidence="6 19" id="KW-0732">Signal</keyword>
<evidence type="ECO:0000256" key="10">
    <source>
        <dbReference type="ARBA" id="ARBA00022949"/>
    </source>
</evidence>
<keyword evidence="11 18" id="KW-1133">Transmembrane helix</keyword>
<dbReference type="GO" id="GO:0007043">
    <property type="term" value="P:cell-cell junction assembly"/>
    <property type="evidence" value="ECO:0007669"/>
    <property type="project" value="TreeGrafter"/>
</dbReference>
<feature type="domain" description="Cadherin" evidence="20">
    <location>
        <begin position="375"/>
        <end position="477"/>
    </location>
</feature>
<feature type="domain" description="Cadherin" evidence="20">
    <location>
        <begin position="156"/>
        <end position="264"/>
    </location>
</feature>
<dbReference type="FunFam" id="2.60.40.60:FF:000008">
    <property type="entry name" value="Cadherin 24"/>
    <property type="match status" value="1"/>
</dbReference>
<dbReference type="Pfam" id="PF01049">
    <property type="entry name" value="CADH_Y-type_LIR"/>
    <property type="match status" value="1"/>
</dbReference>
<dbReference type="PANTHER" id="PTHR24027">
    <property type="entry name" value="CADHERIN-23"/>
    <property type="match status" value="1"/>
</dbReference>
<evidence type="ECO:0000256" key="1">
    <source>
        <dbReference type="ARBA" id="ARBA00004251"/>
    </source>
</evidence>
<dbReference type="GO" id="GO:0005912">
    <property type="term" value="C:adherens junction"/>
    <property type="evidence" value="ECO:0007669"/>
    <property type="project" value="UniProtKB-SubCell"/>
</dbReference>
<name>A0A2D0SA90_ICTPU</name>
<dbReference type="GO" id="GO:0045296">
    <property type="term" value="F:cadherin binding"/>
    <property type="evidence" value="ECO:0007669"/>
    <property type="project" value="TreeGrafter"/>
</dbReference>
<evidence type="ECO:0000256" key="16">
    <source>
        <dbReference type="RuleBase" id="RU003318"/>
    </source>
</evidence>
<evidence type="ECO:0000256" key="15">
    <source>
        <dbReference type="PROSITE-ProRule" id="PRU00043"/>
    </source>
</evidence>
<proteinExistence type="predicted"/>
<evidence type="ECO:0000256" key="5">
    <source>
        <dbReference type="ARBA" id="ARBA00022723"/>
    </source>
</evidence>
<dbReference type="InterPro" id="IPR000233">
    <property type="entry name" value="Cadherin_Y-type_LIR"/>
</dbReference>
<keyword evidence="5" id="KW-0479">Metal-binding</keyword>
<evidence type="ECO:0000256" key="6">
    <source>
        <dbReference type="ARBA" id="ARBA00022729"/>
    </source>
</evidence>
<dbReference type="GO" id="GO:0016477">
    <property type="term" value="P:cell migration"/>
    <property type="evidence" value="ECO:0007669"/>
    <property type="project" value="TreeGrafter"/>
</dbReference>
<dbReference type="AlphaFoldDB" id="A0A2D0SA90"/>
<dbReference type="PRINTS" id="PR00205">
    <property type="entry name" value="CADHERIN"/>
</dbReference>
<feature type="domain" description="Cadherin" evidence="20">
    <location>
        <begin position="477"/>
        <end position="594"/>
    </location>
</feature>
<comment type="function">
    <text evidence="17">Cadherins are calcium-dependent cell adhesion proteins.</text>
</comment>
<evidence type="ECO:0000259" key="20">
    <source>
        <dbReference type="PROSITE" id="PS50268"/>
    </source>
</evidence>
<reference evidence="21" key="1">
    <citation type="journal article" date="2016" name="Nat. Commun.">
        <title>The channel catfish genome sequence provides insights into the evolution of scale formation in teleosts.</title>
        <authorList>
            <person name="Liu Z."/>
            <person name="Liu S."/>
            <person name="Yao J."/>
            <person name="Bao L."/>
            <person name="Zhang J."/>
            <person name="Li Y."/>
            <person name="Jiang C."/>
            <person name="Sun L."/>
            <person name="Wang R."/>
            <person name="Zhang Y."/>
            <person name="Zhou T."/>
            <person name="Zeng Q."/>
            <person name="Fu Q."/>
            <person name="Gao S."/>
            <person name="Li N."/>
            <person name="Koren S."/>
            <person name="Jiang Y."/>
            <person name="Zimin A."/>
            <person name="Xu P."/>
            <person name="Phillippy A.M."/>
            <person name="Geng X."/>
            <person name="Song L."/>
            <person name="Sun F."/>
            <person name="Li C."/>
            <person name="Wang X."/>
            <person name="Chen A."/>
            <person name="Jin Y."/>
            <person name="Yuan Z."/>
            <person name="Yang Y."/>
            <person name="Tan S."/>
            <person name="Peatman E."/>
            <person name="Lu J."/>
            <person name="Qin Z."/>
            <person name="Dunham R."/>
            <person name="Li Z."/>
            <person name="Sonstegard T."/>
            <person name="Feng J."/>
            <person name="Danzmann R.G."/>
            <person name="Schroeder S."/>
            <person name="Scheffler B."/>
            <person name="Duke M.V."/>
            <person name="Ballard L."/>
            <person name="Kucuktas H."/>
            <person name="Kaltenboeck L."/>
            <person name="Liu H."/>
            <person name="Armbruster J."/>
            <person name="Xie Y."/>
            <person name="Kirby M.L."/>
            <person name="Tian Y."/>
            <person name="Flanagan M.E."/>
            <person name="Mu W."/>
            <person name="Waldbieser G.C."/>
        </authorList>
    </citation>
    <scope>NUCLEOTIDE SEQUENCE [LARGE SCALE GENOMIC DNA]</scope>
    <source>
        <strain evidence="21">SDA103</strain>
    </source>
</reference>
<dbReference type="Proteomes" id="UP000221080">
    <property type="component" value="Chromosome 13"/>
</dbReference>
<dbReference type="FunFam" id="2.60.40.60:FF:000014">
    <property type="entry name" value="Cadherin 8"/>
    <property type="match status" value="1"/>
</dbReference>
<keyword evidence="3" id="KW-1003">Cell membrane</keyword>
<dbReference type="GO" id="GO:0099560">
    <property type="term" value="P:synaptic membrane adhesion"/>
    <property type="evidence" value="ECO:0007669"/>
    <property type="project" value="TreeGrafter"/>
</dbReference>
<gene>
    <name evidence="22" type="primary">LOC108274177</name>
</gene>
<evidence type="ECO:0000256" key="11">
    <source>
        <dbReference type="ARBA" id="ARBA00022989"/>
    </source>
</evidence>
<dbReference type="FunFam" id="4.10.900.10:FF:000001">
    <property type="entry name" value="Cadherin 2"/>
    <property type="match status" value="1"/>
</dbReference>
<dbReference type="InterPro" id="IPR020894">
    <property type="entry name" value="Cadherin_CS"/>
</dbReference>
<comment type="subcellular location">
    <subcellularLocation>
        <location evidence="2">Cell junction</location>
        <location evidence="2">Adherens junction</location>
    </subcellularLocation>
    <subcellularLocation>
        <location evidence="1 16">Cell membrane</location>
        <topology evidence="1 16">Single-pass type I membrane protein</topology>
    </subcellularLocation>
</comment>
<keyword evidence="8 15" id="KW-0106">Calcium</keyword>
<sequence>MRTPLVLLAWLSLWEEAKCMLRTTGELSRETRSQMRADGGPVTLRRSKRGWMWNQFFLLEEYTGNEDQYVGKLHSDKDREDGKVKYVLSGEGAGTVFVINEDSGDLHATRRLDREEKASYTLSAKAVDKATGRDLEGPSTFTVKIHDINDNEPKFTRDPYVASVQEMADVGTFVVQVTATDADDVMYGNSAKVVYSILQGQPYFSVEPETGIIRTALPNMKREIREHYQVVIQAKDMLGQLGGLTGTTTVNITLVDVNNNPPRFTHGVYHFSVPESAEVGSELGVVKATDADTGKNAEMNYRITDEQDTFQITTDPTTQEGVLILKKPLDYESGASYTLRLQVENVYLDPRFHTSGDSATVKISVEDVNEPPVFKRPAYVMEVKEDAQIGTIIGAVSAVDPDANRKPVRYMIDWNTDMDHVFNVHPGNGSLFIARSLDREEKDWHNISVQAAEYNGLIGHVPVYIKVLDVNDNAPTFDTEYETFICDDAKVGQTVQTVSASDADRPIRGHRFFFRLASESFEKSNFSVRDNKDNTATILTQRDGYSRVERSLYLVPVVITDGEFPAQSSTNTLTIRVCSCDRGGNKRTCEMEAFALKAGLSTGALVAILLCIVILLMIVVLFAALKRQREKLDPLIVSKEDVRDNVVSYDDEGGGEEDTQAFDIGTLRKAESLDDTKQRRDVAPEILWRPVVKIQNNSEPNIRDFVSQRLCENDSDPAAPPYDSLATYAYEGNGSNADSLSSLESVSSDAWSDYEFLNEFGPRFKRLAEMYGGGDSDRES</sequence>
<evidence type="ECO:0000256" key="8">
    <source>
        <dbReference type="ARBA" id="ARBA00022837"/>
    </source>
</evidence>
<dbReference type="Gene3D" id="4.10.900.10">
    <property type="entry name" value="TCF3-CBD (Catenin binding domain)"/>
    <property type="match status" value="1"/>
</dbReference>
<evidence type="ECO:0000256" key="19">
    <source>
        <dbReference type="SAM" id="SignalP"/>
    </source>
</evidence>
<evidence type="ECO:0000256" key="14">
    <source>
        <dbReference type="ARBA" id="ARBA00069585"/>
    </source>
</evidence>
<dbReference type="RefSeq" id="XP_017339649.1">
    <property type="nucleotide sequence ID" value="XM_017484160.3"/>
</dbReference>
<dbReference type="OrthoDB" id="6252479at2759"/>
<evidence type="ECO:0000313" key="21">
    <source>
        <dbReference type="Proteomes" id="UP000221080"/>
    </source>
</evidence>
<evidence type="ECO:0000256" key="18">
    <source>
        <dbReference type="SAM" id="Phobius"/>
    </source>
</evidence>
<keyword evidence="13" id="KW-0325">Glycoprotein</keyword>
<dbReference type="GO" id="GO:0002009">
    <property type="term" value="P:morphogenesis of an epithelium"/>
    <property type="evidence" value="ECO:0007669"/>
    <property type="project" value="UniProtKB-ARBA"/>
</dbReference>
<evidence type="ECO:0000256" key="7">
    <source>
        <dbReference type="ARBA" id="ARBA00022737"/>
    </source>
</evidence>